<dbReference type="KEGG" id="hcb:HCBAA847_0770"/>
<sequence length="41" mass="4563">MSVEIKRTHDEFYASESHKDNVKESFKYIANVVLESCGGGG</sequence>
<reference evidence="1 2" key="1">
    <citation type="journal article" date="2012" name="J. Bacteriol.">
        <title>Complete Genome Sequence of Helicobacter cinaedi Type Strain ATCC BAA-847.</title>
        <authorList>
            <person name="Miyoshi-Akiyama T."/>
            <person name="Takeshita N."/>
            <person name="Ohmagari N."/>
            <person name="Kirikae T."/>
        </authorList>
    </citation>
    <scope>NUCLEOTIDE SEQUENCE [LARGE SCALE GENOMIC DNA]</scope>
    <source>
        <strain evidence="1 2">ATCC BAA-847</strain>
    </source>
</reference>
<evidence type="ECO:0000313" key="1">
    <source>
        <dbReference type="EMBL" id="BAM32008.1"/>
    </source>
</evidence>
<dbReference type="Proteomes" id="UP000006036">
    <property type="component" value="Chromosome 1"/>
</dbReference>
<gene>
    <name evidence="1" type="ORF">HCBAA847_0770</name>
</gene>
<proteinExistence type="predicted"/>
<name>A0AAI8QGS8_9HELI</name>
<dbReference type="AlphaFoldDB" id="A0AAI8QGS8"/>
<protein>
    <submittedName>
        <fullName evidence="1">Uncharacterized protein</fullName>
    </submittedName>
</protein>
<dbReference type="EMBL" id="AP012492">
    <property type="protein sequence ID" value="BAM32008.1"/>
    <property type="molecule type" value="Genomic_DNA"/>
</dbReference>
<evidence type="ECO:0000313" key="2">
    <source>
        <dbReference type="Proteomes" id="UP000006036"/>
    </source>
</evidence>
<organism evidence="1 2">
    <name type="scientific">Helicobacter cinaedi CCUG 18818 = ATCC BAA-847</name>
    <dbReference type="NCBI Taxonomy" id="537971"/>
    <lineage>
        <taxon>Bacteria</taxon>
        <taxon>Pseudomonadati</taxon>
        <taxon>Campylobacterota</taxon>
        <taxon>Epsilonproteobacteria</taxon>
        <taxon>Campylobacterales</taxon>
        <taxon>Helicobacteraceae</taxon>
        <taxon>Helicobacter</taxon>
    </lineage>
</organism>
<accession>A0AAI8QGS8</accession>
<dbReference type="RefSeq" id="WP_015453376.1">
    <property type="nucleotide sequence ID" value="NC_020555.1"/>
</dbReference>